<dbReference type="RefSeq" id="WP_143921103.1">
    <property type="nucleotide sequence ID" value="NZ_VLTK01000002.1"/>
</dbReference>
<keyword evidence="2" id="KW-1185">Reference proteome</keyword>
<sequence length="145" mass="16065">MSVATVQDGKTPITLCENKSRYDSVKKINDEAVDVITPVGGTNEDFAEDNFPDANDIKWDDNNTIFDQIIAGDADVMVTDAPETKWVAHTEKELCAVNPGKPLSFSEQGYAVRLGDGEMLQYVNTWLHIAKNDGTYDKAEESWFG</sequence>
<dbReference type="PANTHER" id="PTHR35936:SF19">
    <property type="entry name" value="AMINO-ACID-BINDING PROTEIN YXEM-RELATED"/>
    <property type="match status" value="1"/>
</dbReference>
<gene>
    <name evidence="1" type="ORF">FO013_03010</name>
</gene>
<accession>A0A556CN85</accession>
<comment type="caution">
    <text evidence="1">The sequence shown here is derived from an EMBL/GenBank/DDBJ whole genome shotgun (WGS) entry which is preliminary data.</text>
</comment>
<proteinExistence type="predicted"/>
<protein>
    <submittedName>
        <fullName evidence="1">Transporter substrate-binding domain-containing protein</fullName>
    </submittedName>
</protein>
<evidence type="ECO:0000313" key="2">
    <source>
        <dbReference type="Proteomes" id="UP000316406"/>
    </source>
</evidence>
<dbReference type="EMBL" id="VLTK01000002">
    <property type="protein sequence ID" value="TSI18548.1"/>
    <property type="molecule type" value="Genomic_DNA"/>
</dbReference>
<reference evidence="1 2" key="1">
    <citation type="submission" date="2019-07" db="EMBL/GenBank/DDBJ databases">
        <title>Draft genome sequence of Brevibacterium aurantiacum XU54 isolated from Xinjiang China.</title>
        <authorList>
            <person name="Xu X."/>
        </authorList>
    </citation>
    <scope>NUCLEOTIDE SEQUENCE [LARGE SCALE GENOMIC DNA]</scope>
    <source>
        <strain evidence="1 2">XU54</strain>
    </source>
</reference>
<dbReference type="Proteomes" id="UP000316406">
    <property type="component" value="Unassembled WGS sequence"/>
</dbReference>
<name>A0A556CN85_BREAU</name>
<dbReference type="AlphaFoldDB" id="A0A556CN85"/>
<dbReference type="OrthoDB" id="4633994at2"/>
<dbReference type="PANTHER" id="PTHR35936">
    <property type="entry name" value="MEMBRANE-BOUND LYTIC MUREIN TRANSGLYCOSYLASE F"/>
    <property type="match status" value="1"/>
</dbReference>
<dbReference type="Gene3D" id="3.40.190.10">
    <property type="entry name" value="Periplasmic binding protein-like II"/>
    <property type="match status" value="1"/>
</dbReference>
<evidence type="ECO:0000313" key="1">
    <source>
        <dbReference type="EMBL" id="TSI18548.1"/>
    </source>
</evidence>
<organism evidence="1 2">
    <name type="scientific">Brevibacterium aurantiacum</name>
    <dbReference type="NCBI Taxonomy" id="273384"/>
    <lineage>
        <taxon>Bacteria</taxon>
        <taxon>Bacillati</taxon>
        <taxon>Actinomycetota</taxon>
        <taxon>Actinomycetes</taxon>
        <taxon>Micrococcales</taxon>
        <taxon>Brevibacteriaceae</taxon>
        <taxon>Brevibacterium</taxon>
    </lineage>
</organism>
<dbReference type="SUPFAM" id="SSF53850">
    <property type="entry name" value="Periplasmic binding protein-like II"/>
    <property type="match status" value="1"/>
</dbReference>